<proteinExistence type="predicted"/>
<name>A0A0F9RQZ9_9ZZZZ</name>
<reference evidence="3" key="1">
    <citation type="journal article" date="2015" name="Nature">
        <title>Complex archaea that bridge the gap between prokaryotes and eukaryotes.</title>
        <authorList>
            <person name="Spang A."/>
            <person name="Saw J.H."/>
            <person name="Jorgensen S.L."/>
            <person name="Zaremba-Niedzwiedzka K."/>
            <person name="Martijn J."/>
            <person name="Lind A.E."/>
            <person name="van Eijk R."/>
            <person name="Schleper C."/>
            <person name="Guy L."/>
            <person name="Ettema T.J."/>
        </authorList>
    </citation>
    <scope>NUCLEOTIDE SEQUENCE</scope>
</reference>
<dbReference type="EMBL" id="LAZR01000818">
    <property type="protein sequence ID" value="KKN57124.1"/>
    <property type="molecule type" value="Genomic_DNA"/>
</dbReference>
<comment type="caution">
    <text evidence="3">The sequence shown here is derived from an EMBL/GenBank/DDBJ whole genome shotgun (WGS) entry which is preliminary data.</text>
</comment>
<dbReference type="AlphaFoldDB" id="A0A0F9RQZ9"/>
<organism evidence="3">
    <name type="scientific">marine sediment metagenome</name>
    <dbReference type="NCBI Taxonomy" id="412755"/>
    <lineage>
        <taxon>unclassified sequences</taxon>
        <taxon>metagenomes</taxon>
        <taxon>ecological metagenomes</taxon>
    </lineage>
</organism>
<feature type="domain" description="Ketosynthase family 3 (KS3)" evidence="2">
    <location>
        <begin position="1"/>
        <end position="381"/>
    </location>
</feature>
<gene>
    <name evidence="3" type="ORF">LCGC14_0565410</name>
</gene>
<dbReference type="Gene3D" id="3.40.47.10">
    <property type="match status" value="1"/>
</dbReference>
<dbReference type="PROSITE" id="PS52004">
    <property type="entry name" value="KS3_2"/>
    <property type="match status" value="1"/>
</dbReference>
<keyword evidence="1" id="KW-0808">Transferase</keyword>
<dbReference type="GO" id="GO:0005829">
    <property type="term" value="C:cytosol"/>
    <property type="evidence" value="ECO:0007669"/>
    <property type="project" value="TreeGrafter"/>
</dbReference>
<sequence>MTQLYITAASAYGPLGKSLDEIWQAIMDRKTTGSMLHVASGRQYLAATTHSGHTTNTQSYAKSFAKGLRGLVLDLDFDTPVDVIFVGTAVGNLCEAEHEVYVGCELKAELLDFANLRPMLEGCPAIGPDTEIVVVPTGCCAGLQAAGLAKAVMARMGYRTGIVASLDMGLTPLAFEAFAKINATANREGHVEGAPISQPFCKDRSGFLFADGGGAIAVSIDTPLSGAVPRLTGYGCVSSAYHMTDIETDGIPIAQSILLALADADCTPDRISHVNLHASGTQQNDTAEHNALHATLDGALPPITAFKGNHGHALAGANMLEIAMTWKMMITGMVPPTPKGLAVDAFDDVIARTEPTKLAPGAILKTASGFAGIHATLVLEK</sequence>
<accession>A0A0F9RQZ9</accession>
<dbReference type="GO" id="GO:0004315">
    <property type="term" value="F:3-oxoacyl-[acyl-carrier-protein] synthase activity"/>
    <property type="evidence" value="ECO:0007669"/>
    <property type="project" value="TreeGrafter"/>
</dbReference>
<dbReference type="Pfam" id="PF02801">
    <property type="entry name" value="Ketoacyl-synt_C"/>
    <property type="match status" value="1"/>
</dbReference>
<evidence type="ECO:0000259" key="2">
    <source>
        <dbReference type="PROSITE" id="PS52004"/>
    </source>
</evidence>
<protein>
    <recommendedName>
        <fullName evidence="2">Ketosynthase family 3 (KS3) domain-containing protein</fullName>
    </recommendedName>
</protein>
<dbReference type="InterPro" id="IPR016039">
    <property type="entry name" value="Thiolase-like"/>
</dbReference>
<dbReference type="SUPFAM" id="SSF53901">
    <property type="entry name" value="Thiolase-like"/>
    <property type="match status" value="2"/>
</dbReference>
<dbReference type="PANTHER" id="PTHR11712">
    <property type="entry name" value="POLYKETIDE SYNTHASE-RELATED"/>
    <property type="match status" value="1"/>
</dbReference>
<evidence type="ECO:0000313" key="3">
    <source>
        <dbReference type="EMBL" id="KKN57124.1"/>
    </source>
</evidence>
<dbReference type="InterPro" id="IPR020841">
    <property type="entry name" value="PKS_Beta-ketoAc_synthase_dom"/>
</dbReference>
<dbReference type="PANTHER" id="PTHR11712:SF336">
    <property type="entry name" value="3-OXOACYL-[ACYL-CARRIER-PROTEIN] SYNTHASE, MITOCHONDRIAL"/>
    <property type="match status" value="1"/>
</dbReference>
<dbReference type="InterPro" id="IPR014031">
    <property type="entry name" value="Ketoacyl_synth_C"/>
</dbReference>
<dbReference type="GO" id="GO:0006633">
    <property type="term" value="P:fatty acid biosynthetic process"/>
    <property type="evidence" value="ECO:0007669"/>
    <property type="project" value="TreeGrafter"/>
</dbReference>
<dbReference type="InterPro" id="IPR000794">
    <property type="entry name" value="Beta-ketoacyl_synthase"/>
</dbReference>
<evidence type="ECO:0000256" key="1">
    <source>
        <dbReference type="ARBA" id="ARBA00022679"/>
    </source>
</evidence>